<feature type="region of interest" description="Disordered" evidence="1">
    <location>
        <begin position="1"/>
        <end position="71"/>
    </location>
</feature>
<protein>
    <submittedName>
        <fullName evidence="2">Uncharacterized protein</fullName>
    </submittedName>
</protein>
<feature type="region of interest" description="Disordered" evidence="1">
    <location>
        <begin position="88"/>
        <end position="207"/>
    </location>
</feature>
<evidence type="ECO:0000313" key="3">
    <source>
        <dbReference type="Proteomes" id="UP000515908"/>
    </source>
</evidence>
<dbReference type="OrthoDB" id="273668at2759"/>
<dbReference type="AlphaFoldDB" id="A0A7G2CJB8"/>
<gene>
    <name evidence="2" type="ORF">ADEAN_000700700</name>
</gene>
<keyword evidence="3" id="KW-1185">Reference proteome</keyword>
<reference evidence="2 3" key="1">
    <citation type="submission" date="2020-08" db="EMBL/GenBank/DDBJ databases">
        <authorList>
            <person name="Newling K."/>
            <person name="Davey J."/>
            <person name="Forrester S."/>
        </authorList>
    </citation>
    <scope>NUCLEOTIDE SEQUENCE [LARGE SCALE GENOMIC DNA]</scope>
    <source>
        <strain evidence="3">Crithidia deanei Carvalho (ATCC PRA-265)</strain>
    </source>
</reference>
<organism evidence="2 3">
    <name type="scientific">Angomonas deanei</name>
    <dbReference type="NCBI Taxonomy" id="59799"/>
    <lineage>
        <taxon>Eukaryota</taxon>
        <taxon>Discoba</taxon>
        <taxon>Euglenozoa</taxon>
        <taxon>Kinetoplastea</taxon>
        <taxon>Metakinetoplastina</taxon>
        <taxon>Trypanosomatida</taxon>
        <taxon>Trypanosomatidae</taxon>
        <taxon>Strigomonadinae</taxon>
        <taxon>Angomonas</taxon>
    </lineage>
</organism>
<accession>A0A7G2CJB8</accession>
<name>A0A7G2CJB8_9TRYP</name>
<evidence type="ECO:0000313" key="2">
    <source>
        <dbReference type="EMBL" id="CAD2219499.1"/>
    </source>
</evidence>
<proteinExistence type="predicted"/>
<feature type="compositionally biased region" description="Basic and acidic residues" evidence="1">
    <location>
        <begin position="88"/>
        <end position="114"/>
    </location>
</feature>
<sequence length="207" mass="23691">MDENHTVETNPIETPVAVEEPTITTTRTGEEPRQRKAVINEEANGVMEKTSPAEQGTYKSAFGKQRLSTPERIRQRAAKLYEEVHDLIDKHETRNDRQREIGRRDTGYYEKKESIANIGRHNSRSASRGSSRGSRSSSQARLSTRGEVQGTQALDLQRTFEDSRRQHLLAAQAERSQFPSMDYRMTDSTKDPGMFSQRFTDDTRRLT</sequence>
<evidence type="ECO:0000256" key="1">
    <source>
        <dbReference type="SAM" id="MobiDB-lite"/>
    </source>
</evidence>
<feature type="compositionally biased region" description="Low complexity" evidence="1">
    <location>
        <begin position="124"/>
        <end position="145"/>
    </location>
</feature>
<dbReference type="EMBL" id="LR877158">
    <property type="protein sequence ID" value="CAD2219499.1"/>
    <property type="molecule type" value="Genomic_DNA"/>
</dbReference>
<dbReference type="Proteomes" id="UP000515908">
    <property type="component" value="Chromosome 14"/>
</dbReference>
<dbReference type="VEuPathDB" id="TriTrypDB:ADEAN_000700700"/>